<evidence type="ECO:0000256" key="1">
    <source>
        <dbReference type="ARBA" id="ARBA00005384"/>
    </source>
</evidence>
<sequence>MTVDWARGGPDLLVTLDRDAGPLGIQIQDQLRAAIRDRRLGAGERLPSTRRLAELLGVSRGTVVDVYEQLLAEGYVESAVGSGTRVATLPSGAQARRAPGAGAARDRPAVADFEYGIPDLGSVPLTDWSWAMSEATRTLPTAELGDEDPAGSRHLREVVTAYHRRVRSGCAVADDAVVVSGFRQGLAFAFATLARHGIHDVALEDPGPREHDVIASRAGLSAVPVPVDDDGIDVDRLRESGARAVLLTPAHQCPTGVALGPSRRRDLVAWAEEVDGVILEDDYDAEFRYDRQPVGSLQGLSPDRVIALGSVSKTLAPAIRLGWVLAPPRFVAMIVEEKRLSSRGAPGLDQEALALLMETGRFDRHLRRVREIYRARRDVLAAETDAVFGPGRLRGLAAGCHALLRLPDGTSERAVVATAATLGVRVNGLTGYRFAAAETEPRPPALVLGFGNVTENQIRRGVRALAEAASGRLPSPSWATTRGGGS</sequence>
<dbReference type="InterPro" id="IPR036390">
    <property type="entry name" value="WH_DNA-bd_sf"/>
</dbReference>
<dbReference type="InterPro" id="IPR015424">
    <property type="entry name" value="PyrdxlP-dep_Trfase"/>
</dbReference>
<dbReference type="SUPFAM" id="SSF46785">
    <property type="entry name" value="Winged helix' DNA-binding domain"/>
    <property type="match status" value="1"/>
</dbReference>
<dbReference type="GO" id="GO:0008483">
    <property type="term" value="F:transaminase activity"/>
    <property type="evidence" value="ECO:0007669"/>
    <property type="project" value="UniProtKB-KW"/>
</dbReference>
<evidence type="ECO:0000256" key="2">
    <source>
        <dbReference type="ARBA" id="ARBA00022898"/>
    </source>
</evidence>
<name>A0A4Q7JB17_9PSEU</name>
<dbReference type="InterPro" id="IPR015421">
    <property type="entry name" value="PyrdxlP-dep_Trfase_major"/>
</dbReference>
<dbReference type="InterPro" id="IPR051446">
    <property type="entry name" value="HTH_trans_reg/aminotransferase"/>
</dbReference>
<dbReference type="Proteomes" id="UP000292003">
    <property type="component" value="Unassembled WGS sequence"/>
</dbReference>
<dbReference type="SUPFAM" id="SSF53383">
    <property type="entry name" value="PLP-dependent transferases"/>
    <property type="match status" value="1"/>
</dbReference>
<dbReference type="CDD" id="cd00609">
    <property type="entry name" value="AAT_like"/>
    <property type="match status" value="1"/>
</dbReference>
<protein>
    <submittedName>
        <fullName evidence="7">PLP-dependent aminotransferase family protein</fullName>
    </submittedName>
</protein>
<dbReference type="InterPro" id="IPR000524">
    <property type="entry name" value="Tscrpt_reg_HTH_GntR"/>
</dbReference>
<keyword evidence="7" id="KW-0808">Transferase</keyword>
<dbReference type="EMBL" id="SFCC01000006">
    <property type="protein sequence ID" value="RZQ63424.1"/>
    <property type="molecule type" value="Genomic_DNA"/>
</dbReference>
<keyword evidence="7" id="KW-0032">Aminotransferase</keyword>
<evidence type="ECO:0000256" key="3">
    <source>
        <dbReference type="ARBA" id="ARBA00023015"/>
    </source>
</evidence>
<organism evidence="7 8">
    <name type="scientific">Amycolatopsis suaedae</name>
    <dbReference type="NCBI Taxonomy" id="2510978"/>
    <lineage>
        <taxon>Bacteria</taxon>
        <taxon>Bacillati</taxon>
        <taxon>Actinomycetota</taxon>
        <taxon>Actinomycetes</taxon>
        <taxon>Pseudonocardiales</taxon>
        <taxon>Pseudonocardiaceae</taxon>
        <taxon>Amycolatopsis</taxon>
    </lineage>
</organism>
<dbReference type="Gene3D" id="3.40.640.10">
    <property type="entry name" value="Type I PLP-dependent aspartate aminotransferase-like (Major domain)"/>
    <property type="match status" value="1"/>
</dbReference>
<keyword evidence="4" id="KW-0238">DNA-binding</keyword>
<dbReference type="RefSeq" id="WP_130475677.1">
    <property type="nucleotide sequence ID" value="NZ_SFCC01000006.1"/>
</dbReference>
<reference evidence="7 8" key="1">
    <citation type="submission" date="2019-02" db="EMBL/GenBank/DDBJ databases">
        <title>Draft genome sequence of Amycolatopsis sp. 8-3EHSu isolated from roots of Suaeda maritima.</title>
        <authorList>
            <person name="Duangmal K."/>
            <person name="Chantavorakit T."/>
        </authorList>
    </citation>
    <scope>NUCLEOTIDE SEQUENCE [LARGE SCALE GENOMIC DNA]</scope>
    <source>
        <strain evidence="7 8">8-3EHSu</strain>
    </source>
</reference>
<dbReference type="PANTHER" id="PTHR46577">
    <property type="entry name" value="HTH-TYPE TRANSCRIPTIONAL REGULATORY PROTEIN GABR"/>
    <property type="match status" value="1"/>
</dbReference>
<evidence type="ECO:0000256" key="5">
    <source>
        <dbReference type="ARBA" id="ARBA00023163"/>
    </source>
</evidence>
<dbReference type="SMART" id="SM00345">
    <property type="entry name" value="HTH_GNTR"/>
    <property type="match status" value="1"/>
</dbReference>
<dbReference type="OrthoDB" id="5415143at2"/>
<comment type="similarity">
    <text evidence="1">In the C-terminal section; belongs to the class-I pyridoxal-phosphate-dependent aminotransferase family.</text>
</comment>
<gene>
    <name evidence="7" type="ORF">EWH70_13350</name>
</gene>
<dbReference type="PRINTS" id="PR00035">
    <property type="entry name" value="HTHGNTR"/>
</dbReference>
<dbReference type="InterPro" id="IPR036388">
    <property type="entry name" value="WH-like_DNA-bd_sf"/>
</dbReference>
<evidence type="ECO:0000313" key="7">
    <source>
        <dbReference type="EMBL" id="RZQ63424.1"/>
    </source>
</evidence>
<keyword evidence="2" id="KW-0663">Pyridoxal phosphate</keyword>
<dbReference type="InterPro" id="IPR004839">
    <property type="entry name" value="Aminotransferase_I/II_large"/>
</dbReference>
<dbReference type="GO" id="GO:0030170">
    <property type="term" value="F:pyridoxal phosphate binding"/>
    <property type="evidence" value="ECO:0007669"/>
    <property type="project" value="InterPro"/>
</dbReference>
<dbReference type="PANTHER" id="PTHR46577:SF1">
    <property type="entry name" value="HTH-TYPE TRANSCRIPTIONAL REGULATORY PROTEIN GABR"/>
    <property type="match status" value="1"/>
</dbReference>
<comment type="caution">
    <text evidence="7">The sequence shown here is derived from an EMBL/GenBank/DDBJ whole genome shotgun (WGS) entry which is preliminary data.</text>
</comment>
<proteinExistence type="inferred from homology"/>
<feature type="domain" description="HTH gntR-type" evidence="6">
    <location>
        <begin position="21"/>
        <end position="89"/>
    </location>
</feature>
<dbReference type="AlphaFoldDB" id="A0A4Q7JB17"/>
<dbReference type="Pfam" id="PF00155">
    <property type="entry name" value="Aminotran_1_2"/>
    <property type="match status" value="1"/>
</dbReference>
<keyword evidence="3" id="KW-0805">Transcription regulation</keyword>
<evidence type="ECO:0000313" key="8">
    <source>
        <dbReference type="Proteomes" id="UP000292003"/>
    </source>
</evidence>
<dbReference type="CDD" id="cd07377">
    <property type="entry name" value="WHTH_GntR"/>
    <property type="match status" value="1"/>
</dbReference>
<evidence type="ECO:0000256" key="4">
    <source>
        <dbReference type="ARBA" id="ARBA00023125"/>
    </source>
</evidence>
<dbReference type="GO" id="GO:0003700">
    <property type="term" value="F:DNA-binding transcription factor activity"/>
    <property type="evidence" value="ECO:0007669"/>
    <property type="project" value="InterPro"/>
</dbReference>
<evidence type="ECO:0000259" key="6">
    <source>
        <dbReference type="PROSITE" id="PS50949"/>
    </source>
</evidence>
<dbReference type="GO" id="GO:0003677">
    <property type="term" value="F:DNA binding"/>
    <property type="evidence" value="ECO:0007669"/>
    <property type="project" value="UniProtKB-KW"/>
</dbReference>
<dbReference type="Gene3D" id="1.10.10.10">
    <property type="entry name" value="Winged helix-like DNA-binding domain superfamily/Winged helix DNA-binding domain"/>
    <property type="match status" value="1"/>
</dbReference>
<keyword evidence="5" id="KW-0804">Transcription</keyword>
<dbReference type="PROSITE" id="PS50949">
    <property type="entry name" value="HTH_GNTR"/>
    <property type="match status" value="1"/>
</dbReference>
<dbReference type="Pfam" id="PF00392">
    <property type="entry name" value="GntR"/>
    <property type="match status" value="1"/>
</dbReference>
<accession>A0A4Q7JB17</accession>
<keyword evidence="8" id="KW-1185">Reference proteome</keyword>